<comment type="subcellular location">
    <subcellularLocation>
        <location evidence="6">Cytoplasm</location>
    </subcellularLocation>
</comment>
<feature type="binding site" evidence="6">
    <location>
        <position position="90"/>
    </location>
    <ligand>
        <name>substrate</name>
    </ligand>
</feature>
<dbReference type="OrthoDB" id="9802453at2"/>
<feature type="binding site" evidence="6">
    <location>
        <position position="7"/>
    </location>
    <ligand>
        <name>Mg(2+)</name>
        <dbReference type="ChEBI" id="CHEBI:18420"/>
    </ligand>
</feature>
<comment type="pathway">
    <text evidence="6">Metabolic intermediate biosynthesis; acetyl-CoA biosynthesis; acetyl-CoA from acetate: step 1/2.</text>
</comment>
<dbReference type="PANTHER" id="PTHR21060">
    <property type="entry name" value="ACETATE KINASE"/>
    <property type="match status" value="1"/>
</dbReference>
<organism evidence="8 9">
    <name type="scientific">Confluentibacter flavum</name>
    <dbReference type="NCBI Taxonomy" id="1909700"/>
    <lineage>
        <taxon>Bacteria</taxon>
        <taxon>Pseudomonadati</taxon>
        <taxon>Bacteroidota</taxon>
        <taxon>Flavobacteriia</taxon>
        <taxon>Flavobacteriales</taxon>
        <taxon>Flavobacteriaceae</taxon>
        <taxon>Confluentibacter</taxon>
    </lineage>
</organism>
<dbReference type="Pfam" id="PF00871">
    <property type="entry name" value="Acetate_kinase"/>
    <property type="match status" value="1"/>
</dbReference>
<keyword evidence="9" id="KW-1185">Reference proteome</keyword>
<comment type="cofactor">
    <cofactor evidence="6">
        <name>Mg(2+)</name>
        <dbReference type="ChEBI" id="CHEBI:18420"/>
    </cofactor>
    <cofactor evidence="6">
        <name>Mn(2+)</name>
        <dbReference type="ChEBI" id="CHEBI:29035"/>
    </cofactor>
    <text evidence="6">Mg(2+). Can also accept Mn(2+).</text>
</comment>
<evidence type="ECO:0000313" key="9">
    <source>
        <dbReference type="Proteomes" id="UP000233435"/>
    </source>
</evidence>
<dbReference type="PROSITE" id="PS01075">
    <property type="entry name" value="ACETATE_KINASE_1"/>
    <property type="match status" value="1"/>
</dbReference>
<name>A0A2N3HNN1_9FLAO</name>
<feature type="binding site" evidence="6">
    <location>
        <position position="381"/>
    </location>
    <ligand>
        <name>Mg(2+)</name>
        <dbReference type="ChEBI" id="CHEBI:18420"/>
    </ligand>
</feature>
<dbReference type="Proteomes" id="UP000233435">
    <property type="component" value="Unassembled WGS sequence"/>
</dbReference>
<dbReference type="EMBL" id="PJEO01000013">
    <property type="protein sequence ID" value="PKQ46464.1"/>
    <property type="molecule type" value="Genomic_DNA"/>
</dbReference>
<dbReference type="NCBIfam" id="TIGR00016">
    <property type="entry name" value="ackA"/>
    <property type="match status" value="1"/>
</dbReference>
<dbReference type="GO" id="GO:0005524">
    <property type="term" value="F:ATP binding"/>
    <property type="evidence" value="ECO:0007669"/>
    <property type="project" value="UniProtKB-KW"/>
</dbReference>
<dbReference type="InterPro" id="IPR043129">
    <property type="entry name" value="ATPase_NBD"/>
</dbReference>
<feature type="active site" description="Proton donor/acceptor" evidence="6">
    <location>
        <position position="147"/>
    </location>
</feature>
<dbReference type="PIRSF" id="PIRSF000722">
    <property type="entry name" value="Acetate_prop_kin"/>
    <property type="match status" value="1"/>
</dbReference>
<keyword evidence="2 6" id="KW-0808">Transferase</keyword>
<feature type="binding site" evidence="6">
    <location>
        <begin position="327"/>
        <end position="331"/>
    </location>
    <ligand>
        <name>ATP</name>
        <dbReference type="ChEBI" id="CHEBI:30616"/>
    </ligand>
</feature>
<keyword evidence="3 6" id="KW-0547">Nucleotide-binding</keyword>
<feature type="binding site" evidence="6">
    <location>
        <position position="14"/>
    </location>
    <ligand>
        <name>ATP</name>
        <dbReference type="ChEBI" id="CHEBI:30616"/>
    </ligand>
</feature>
<evidence type="ECO:0000256" key="6">
    <source>
        <dbReference type="HAMAP-Rule" id="MF_00020"/>
    </source>
</evidence>
<proteinExistence type="inferred from homology"/>
<dbReference type="GO" id="GO:0005737">
    <property type="term" value="C:cytoplasm"/>
    <property type="evidence" value="ECO:0007669"/>
    <property type="project" value="UniProtKB-SubCell"/>
</dbReference>
<accession>A0A2N3HNN1</accession>
<dbReference type="AlphaFoldDB" id="A0A2N3HNN1"/>
<comment type="similarity">
    <text evidence="1 6 7">Belongs to the acetokinase family.</text>
</comment>
<dbReference type="InterPro" id="IPR004372">
    <property type="entry name" value="Ac/propionate_kinase"/>
</dbReference>
<feature type="site" description="Transition state stabilizer" evidence="6">
    <location>
        <position position="179"/>
    </location>
</feature>
<gene>
    <name evidence="6" type="primary">ackA</name>
    <name evidence="8" type="ORF">CSW08_02730</name>
</gene>
<dbReference type="EC" id="2.7.2.1" evidence="6"/>
<dbReference type="HAMAP" id="MF_00020">
    <property type="entry name" value="Acetate_kinase"/>
    <property type="match status" value="1"/>
</dbReference>
<comment type="function">
    <text evidence="6">Catalyzes the formation of acetyl phosphate from acetate and ATP. Can also catalyze the reverse reaction.</text>
</comment>
<sequence>MQVLILNSGSSSLKFQLFSMPDETILCSGIVERIGFNDSIFKFKTNKDTIELESQISNHKIALKLVAQHLLDKNIGVIKLPEDIAIVGHRVVHGGIYFSNTTEITEEVKEKIKALSSLAPLHNPANLEGIVVAEDIFPNAKQVAVFDTAFHQSIPEHAYKYAIPNEFLIEHNIRLYGFHGTSHKYVSEKAIAFLDKKESKMITIHLGNGCSMTAIKNGKSIDHSLGFSPLGGLIMGTRSGDIDPSIIFHLKDKLKYHLKDINTLLNKKSGMLGLTGYSDLRDIEAMASKGNTDCLLALHMNAYRIKKYIGSYAAVLNGLDAIVFTGGIGENSKYMRQLICEDLEFFGINLDTEKNNSDLRTIRAINKEDSKAKILVVPTNEELEIVKQSMNLFKN</sequence>
<evidence type="ECO:0000256" key="3">
    <source>
        <dbReference type="ARBA" id="ARBA00022741"/>
    </source>
</evidence>
<dbReference type="InterPro" id="IPR023865">
    <property type="entry name" value="Aliphatic_acid_kinase_CS"/>
</dbReference>
<keyword evidence="6" id="KW-0460">Magnesium</keyword>
<evidence type="ECO:0000256" key="7">
    <source>
        <dbReference type="RuleBase" id="RU003835"/>
    </source>
</evidence>
<dbReference type="PROSITE" id="PS01076">
    <property type="entry name" value="ACETATE_KINASE_2"/>
    <property type="match status" value="1"/>
</dbReference>
<dbReference type="UniPathway" id="UPA00340">
    <property type="reaction ID" value="UER00458"/>
</dbReference>
<evidence type="ECO:0000256" key="4">
    <source>
        <dbReference type="ARBA" id="ARBA00022777"/>
    </source>
</evidence>
<reference evidence="8 9" key="1">
    <citation type="submission" date="2017-12" db="EMBL/GenBank/DDBJ databases">
        <title>Confluentibacter flavum sp. nov., isolated from the saline lake.</title>
        <authorList>
            <person name="Yu L."/>
        </authorList>
    </citation>
    <scope>NUCLEOTIDE SEQUENCE [LARGE SCALE GENOMIC DNA]</scope>
    <source>
        <strain evidence="8 9">3B</strain>
    </source>
</reference>
<dbReference type="GO" id="GO:0006085">
    <property type="term" value="P:acetyl-CoA biosynthetic process"/>
    <property type="evidence" value="ECO:0007669"/>
    <property type="project" value="UniProtKB-UniRule"/>
</dbReference>
<dbReference type="GO" id="GO:0000287">
    <property type="term" value="F:magnesium ion binding"/>
    <property type="evidence" value="ECO:0007669"/>
    <property type="project" value="UniProtKB-UniRule"/>
</dbReference>
<dbReference type="SUPFAM" id="SSF53067">
    <property type="entry name" value="Actin-like ATPase domain"/>
    <property type="match status" value="2"/>
</dbReference>
<dbReference type="RefSeq" id="WP_106658379.1">
    <property type="nucleotide sequence ID" value="NZ_PJEO01000013.1"/>
</dbReference>
<dbReference type="GO" id="GO:0008776">
    <property type="term" value="F:acetate kinase activity"/>
    <property type="evidence" value="ECO:0007669"/>
    <property type="project" value="UniProtKB-UniRule"/>
</dbReference>
<keyword evidence="5 6" id="KW-0067">ATP-binding</keyword>
<dbReference type="PRINTS" id="PR00471">
    <property type="entry name" value="ACETATEKNASE"/>
</dbReference>
<dbReference type="GO" id="GO:0006083">
    <property type="term" value="P:acetate metabolic process"/>
    <property type="evidence" value="ECO:0007669"/>
    <property type="project" value="TreeGrafter"/>
</dbReference>
<evidence type="ECO:0000256" key="1">
    <source>
        <dbReference type="ARBA" id="ARBA00008748"/>
    </source>
</evidence>
<evidence type="ECO:0000256" key="2">
    <source>
        <dbReference type="ARBA" id="ARBA00022679"/>
    </source>
</evidence>
<dbReference type="Gene3D" id="3.30.420.40">
    <property type="match status" value="2"/>
</dbReference>
<evidence type="ECO:0000313" key="8">
    <source>
        <dbReference type="EMBL" id="PKQ46464.1"/>
    </source>
</evidence>
<dbReference type="CDD" id="cd24010">
    <property type="entry name" value="ASKHA_NBD_AcK_PK"/>
    <property type="match status" value="1"/>
</dbReference>
<protein>
    <recommendedName>
        <fullName evidence="6">Acetate kinase</fullName>
        <ecNumber evidence="6">2.7.2.1</ecNumber>
    </recommendedName>
    <alternativeName>
        <fullName evidence="6">Acetokinase</fullName>
    </alternativeName>
</protein>
<dbReference type="PANTHER" id="PTHR21060:SF15">
    <property type="entry name" value="ACETATE KINASE-RELATED"/>
    <property type="match status" value="1"/>
</dbReference>
<keyword evidence="4 6" id="KW-0418">Kinase</keyword>
<feature type="binding site" evidence="6">
    <location>
        <begin position="205"/>
        <end position="209"/>
    </location>
    <ligand>
        <name>ATP</name>
        <dbReference type="ChEBI" id="CHEBI:30616"/>
    </ligand>
</feature>
<feature type="site" description="Transition state stabilizer" evidence="6">
    <location>
        <position position="238"/>
    </location>
</feature>
<feature type="binding site" evidence="6">
    <location>
        <begin position="279"/>
        <end position="281"/>
    </location>
    <ligand>
        <name>ATP</name>
        <dbReference type="ChEBI" id="CHEBI:30616"/>
    </ligand>
</feature>
<keyword evidence="6" id="KW-0963">Cytoplasm</keyword>
<comment type="subunit">
    <text evidence="6">Homodimer.</text>
</comment>
<comment type="catalytic activity">
    <reaction evidence="6">
        <text>acetate + ATP = acetyl phosphate + ADP</text>
        <dbReference type="Rhea" id="RHEA:11352"/>
        <dbReference type="ChEBI" id="CHEBI:22191"/>
        <dbReference type="ChEBI" id="CHEBI:30089"/>
        <dbReference type="ChEBI" id="CHEBI:30616"/>
        <dbReference type="ChEBI" id="CHEBI:456216"/>
        <dbReference type="EC" id="2.7.2.1"/>
    </reaction>
</comment>
<dbReference type="InterPro" id="IPR000890">
    <property type="entry name" value="Aliphatic_acid_kin_short-chain"/>
</dbReference>
<evidence type="ECO:0000256" key="5">
    <source>
        <dbReference type="ARBA" id="ARBA00022840"/>
    </source>
</evidence>
<comment type="caution">
    <text evidence="8">The sequence shown here is derived from an EMBL/GenBank/DDBJ whole genome shotgun (WGS) entry which is preliminary data.</text>
</comment>
<keyword evidence="6" id="KW-0479">Metal-binding</keyword>